<dbReference type="GO" id="GO:0003887">
    <property type="term" value="F:DNA-directed DNA polymerase activity"/>
    <property type="evidence" value="ECO:0007669"/>
    <property type="project" value="UniProtKB-KW"/>
</dbReference>
<organism evidence="6 7">
    <name type="scientific">Candidatus Daviesbacteria bacterium RIFCSPHIGHO2_12_FULL_43_11</name>
    <dbReference type="NCBI Taxonomy" id="1797780"/>
    <lineage>
        <taxon>Bacteria</taxon>
        <taxon>Candidatus Daviesiibacteriota</taxon>
    </lineage>
</organism>
<dbReference type="NCBIfam" id="TIGR00594">
    <property type="entry name" value="polc"/>
    <property type="match status" value="1"/>
</dbReference>
<dbReference type="SUPFAM" id="SSF89550">
    <property type="entry name" value="PHP domain-like"/>
    <property type="match status" value="1"/>
</dbReference>
<proteinExistence type="predicted"/>
<dbReference type="InterPro" id="IPR040982">
    <property type="entry name" value="DNA_pol3_finger"/>
</dbReference>
<dbReference type="AlphaFoldDB" id="A0A1F5K0N6"/>
<evidence type="ECO:0000256" key="2">
    <source>
        <dbReference type="ARBA" id="ARBA00022695"/>
    </source>
</evidence>
<dbReference type="InterPro" id="IPR016195">
    <property type="entry name" value="Pol/histidinol_Pase-like"/>
</dbReference>
<dbReference type="InterPro" id="IPR041931">
    <property type="entry name" value="DNA_pol3_alpha_thumb_dom"/>
</dbReference>
<dbReference type="Gene3D" id="3.20.20.140">
    <property type="entry name" value="Metal-dependent hydrolases"/>
    <property type="match status" value="1"/>
</dbReference>
<evidence type="ECO:0000313" key="7">
    <source>
        <dbReference type="Proteomes" id="UP000176405"/>
    </source>
</evidence>
<dbReference type="STRING" id="1797780.A3E45_04600"/>
<keyword evidence="1" id="KW-0808">Transferase</keyword>
<dbReference type="SMART" id="SM00481">
    <property type="entry name" value="POLIIIAc"/>
    <property type="match status" value="1"/>
</dbReference>
<dbReference type="PANTHER" id="PTHR32294:SF0">
    <property type="entry name" value="DNA POLYMERASE III SUBUNIT ALPHA"/>
    <property type="match status" value="1"/>
</dbReference>
<keyword evidence="4" id="KW-0239">DNA-directed DNA polymerase</keyword>
<dbReference type="Pfam" id="PF07733">
    <property type="entry name" value="DNA_pol3_alpha"/>
    <property type="match status" value="1"/>
</dbReference>
<dbReference type="InterPro" id="IPR003141">
    <property type="entry name" value="Pol/His_phosphatase_N"/>
</dbReference>
<dbReference type="InterPro" id="IPR004013">
    <property type="entry name" value="PHP_dom"/>
</dbReference>
<dbReference type="InterPro" id="IPR011708">
    <property type="entry name" value="DNA_pol3_alpha_NTPase_dom"/>
</dbReference>
<dbReference type="Proteomes" id="UP000176405">
    <property type="component" value="Unassembled WGS sequence"/>
</dbReference>
<dbReference type="Pfam" id="PF17657">
    <property type="entry name" value="DNA_pol3_finger"/>
    <property type="match status" value="1"/>
</dbReference>
<keyword evidence="2" id="KW-0548">Nucleotidyltransferase</keyword>
<dbReference type="Pfam" id="PF02811">
    <property type="entry name" value="PHP"/>
    <property type="match status" value="1"/>
</dbReference>
<reference evidence="6 7" key="1">
    <citation type="journal article" date="2016" name="Nat. Commun.">
        <title>Thousands of microbial genomes shed light on interconnected biogeochemical processes in an aquifer system.</title>
        <authorList>
            <person name="Anantharaman K."/>
            <person name="Brown C.T."/>
            <person name="Hug L.A."/>
            <person name="Sharon I."/>
            <person name="Castelle C.J."/>
            <person name="Probst A.J."/>
            <person name="Thomas B.C."/>
            <person name="Singh A."/>
            <person name="Wilkins M.J."/>
            <person name="Karaoz U."/>
            <person name="Brodie E.L."/>
            <person name="Williams K.H."/>
            <person name="Hubbard S.S."/>
            <person name="Banfield J.F."/>
        </authorList>
    </citation>
    <scope>NUCLEOTIDE SEQUENCE [LARGE SCALE GENOMIC DNA]</scope>
</reference>
<gene>
    <name evidence="6" type="ORF">A3E45_04600</name>
</gene>
<dbReference type="Gene3D" id="1.10.10.1600">
    <property type="entry name" value="Bacterial DNA polymerase III alpha subunit, thumb domain"/>
    <property type="match status" value="1"/>
</dbReference>
<dbReference type="GO" id="GO:0008408">
    <property type="term" value="F:3'-5' exonuclease activity"/>
    <property type="evidence" value="ECO:0007669"/>
    <property type="project" value="InterPro"/>
</dbReference>
<evidence type="ECO:0000256" key="1">
    <source>
        <dbReference type="ARBA" id="ARBA00022679"/>
    </source>
</evidence>
<comment type="caution">
    <text evidence="6">The sequence shown here is derived from an EMBL/GenBank/DDBJ whole genome shotgun (WGS) entry which is preliminary data.</text>
</comment>
<protein>
    <recommendedName>
        <fullName evidence="5">Polymerase/histidinol phosphatase N-terminal domain-containing protein</fullName>
    </recommendedName>
</protein>
<dbReference type="EMBL" id="MFDH01000037">
    <property type="protein sequence ID" value="OGE34241.1"/>
    <property type="molecule type" value="Genomic_DNA"/>
</dbReference>
<sequence>MSSFIHLHGHTEYSLLDGLSKVNKLVKAVKEMGMPAVAMTDHGVMYGAIEFYKACLAEGIKPIIGCEVYVAKRSHKDKEGKLDTEPYHLTLLAKNYQGYKNLMKMVSVAHLDGYYYKPRVDKELLKEFHEGVIALSGCAGGEFAESLKEDDFRMGEEIAKKYLEIFGEGNFFLELQDHEYTKILTTSELDPNVRQDMQRMEKFQKVWWKAVKTLSPKLGIPIVATNDYHYVSSDDAEAQDAVLCVQTGKFIKDINRLRMIDTPNLYIRSTQEMENLFAELPEAILSTVKIADQCGFEMTLGKPIFPIFDVPQGLKPMEYLRKISSEKFKEKFPDAKPEYKERLDYELGLIEAKNFATYILIVEDFISWAQQQGIITNTRGSAAGSLVLYVLGITNTDPIAYMIPFERFLNPLRPKFPDIDSDIADDRRDEVIKYITNKYGSDKVAQIITFGTMMGRAAIRDIGRVLGMAYGEVDRIAKLIPPPKQGFHQSLDDALRVVQELNELYKSNSQVKILIDLAKKVEGTVRHASVHAAGLVISPTAMTDFTPLQRESNGDKIISQYDMFSIDQDYEGVGLIKLDILGIRNLSILGHAVDIVRGNRGVEVDLNNLPMDDKKSFKLLAQGATMGLFQLESSGMTRYLVELKPTSIFDIMVMVALYRPGPMSIIDEYIARKHDPKRISYYDPRMKDYLQSSLGLLVYQEDVLLTTINIAGYDWAEADKFRKAMGKKIPAEMAKQKEHFIEGCIANGLTKEKAEGLYQLIKPFEGYGFGKAHAASYAMVAYQTAYMKANFPVEFMAAVMTAE</sequence>
<evidence type="ECO:0000313" key="6">
    <source>
        <dbReference type="EMBL" id="OGE34241.1"/>
    </source>
</evidence>
<evidence type="ECO:0000256" key="3">
    <source>
        <dbReference type="ARBA" id="ARBA00022705"/>
    </source>
</evidence>
<dbReference type="CDD" id="cd12113">
    <property type="entry name" value="PHP_PolIIIA_DnaE3"/>
    <property type="match status" value="1"/>
</dbReference>
<accession>A0A1F5K0N6</accession>
<keyword evidence="3" id="KW-0235">DNA replication</keyword>
<evidence type="ECO:0000259" key="5">
    <source>
        <dbReference type="SMART" id="SM00481"/>
    </source>
</evidence>
<dbReference type="PANTHER" id="PTHR32294">
    <property type="entry name" value="DNA POLYMERASE III SUBUNIT ALPHA"/>
    <property type="match status" value="1"/>
</dbReference>
<evidence type="ECO:0000256" key="4">
    <source>
        <dbReference type="ARBA" id="ARBA00022932"/>
    </source>
</evidence>
<dbReference type="InterPro" id="IPR004805">
    <property type="entry name" value="DnaE2/DnaE/PolC"/>
</dbReference>
<name>A0A1F5K0N6_9BACT</name>
<feature type="domain" description="Polymerase/histidinol phosphatase N-terminal" evidence="5">
    <location>
        <begin position="5"/>
        <end position="72"/>
    </location>
</feature>
<feature type="non-terminal residue" evidence="6">
    <location>
        <position position="803"/>
    </location>
</feature>
<dbReference type="GO" id="GO:0006260">
    <property type="term" value="P:DNA replication"/>
    <property type="evidence" value="ECO:0007669"/>
    <property type="project" value="UniProtKB-KW"/>
</dbReference>